<dbReference type="AlphaFoldDB" id="A0A261RJ32"/>
<gene>
    <name evidence="1" type="ORF">CAL19_06175</name>
</gene>
<evidence type="ECO:0008006" key="3">
    <source>
        <dbReference type="Google" id="ProtNLM"/>
    </source>
</evidence>
<reference evidence="2" key="1">
    <citation type="submission" date="2017-05" db="EMBL/GenBank/DDBJ databases">
        <title>Complete and WGS of Bordetella genogroups.</title>
        <authorList>
            <person name="Spilker T."/>
            <person name="Lipuma J."/>
        </authorList>
    </citation>
    <scope>NUCLEOTIDE SEQUENCE [LARGE SCALE GENOMIC DNA]</scope>
    <source>
        <strain evidence="2">AU18089</strain>
    </source>
</reference>
<accession>A0A261RJ32</accession>
<protein>
    <recommendedName>
        <fullName evidence="3">Prepilin</fullName>
    </recommendedName>
</protein>
<name>A0A261RJ32_9BORD</name>
<evidence type="ECO:0000313" key="1">
    <source>
        <dbReference type="EMBL" id="OZI25058.1"/>
    </source>
</evidence>
<proteinExistence type="predicted"/>
<evidence type="ECO:0000313" key="2">
    <source>
        <dbReference type="Proteomes" id="UP000216947"/>
    </source>
</evidence>
<keyword evidence="2" id="KW-1185">Reference proteome</keyword>
<dbReference type="EMBL" id="NEVK01000003">
    <property type="protein sequence ID" value="OZI25058.1"/>
    <property type="molecule type" value="Genomic_DNA"/>
</dbReference>
<organism evidence="1 2">
    <name type="scientific">Bordetella genomosp. 7</name>
    <dbReference type="NCBI Taxonomy" id="1416805"/>
    <lineage>
        <taxon>Bacteria</taxon>
        <taxon>Pseudomonadati</taxon>
        <taxon>Pseudomonadota</taxon>
        <taxon>Betaproteobacteria</taxon>
        <taxon>Burkholderiales</taxon>
        <taxon>Alcaligenaceae</taxon>
        <taxon>Bordetella</taxon>
    </lineage>
</organism>
<comment type="caution">
    <text evidence="1">The sequence shown here is derived from an EMBL/GenBank/DDBJ whole genome shotgun (WGS) entry which is preliminary data.</text>
</comment>
<dbReference type="Proteomes" id="UP000216947">
    <property type="component" value="Unassembled WGS sequence"/>
</dbReference>
<sequence length="331" mass="34008">MLELAIALALASMVLIWTANRLVHQADDAAGRATGVWLLELKRGLDRMLERHFDSLAEGTPALGEDGLPLYGDLFAPRLSELKAQGHLPAGFPETGAFGQDVVIRVLRDGRCPGEACRIDVLAYTSQPLLAADGLPDMMRLGAAVEATHGYGGWAVESRIRGANFDFPNPPAAGAPAVAPGTLAVWTGYGASDYDLYVRRHDVRDPELEASLTVGGSISAQGDLSAGGYLSVGTAATAGSTCSAALAGLFARGADGGLLQCRGGRWKAPPGAGFGGAYAVAGADGCGAYSSVNPITGKCSCPKGYTPVRVSSDLWGPDGLRTNAYVCVGAG</sequence>